<dbReference type="InterPro" id="IPR017441">
    <property type="entry name" value="Protein_kinase_ATP_BS"/>
</dbReference>
<dbReference type="PROSITE" id="PS50011">
    <property type="entry name" value="PROTEIN_KINASE_DOM"/>
    <property type="match status" value="1"/>
</dbReference>
<evidence type="ECO:0000313" key="9">
    <source>
        <dbReference type="EMBL" id="MFC4124323.1"/>
    </source>
</evidence>
<feature type="transmembrane region" description="Helical" evidence="7">
    <location>
        <begin position="508"/>
        <end position="532"/>
    </location>
</feature>
<dbReference type="PANTHER" id="PTHR43289:SF34">
    <property type="entry name" value="SERINE_THREONINE-PROTEIN KINASE YBDM-RELATED"/>
    <property type="match status" value="1"/>
</dbReference>
<dbReference type="Proteomes" id="UP001595767">
    <property type="component" value="Unassembled WGS sequence"/>
</dbReference>
<evidence type="ECO:0000256" key="4">
    <source>
        <dbReference type="ARBA" id="ARBA00022840"/>
    </source>
</evidence>
<keyword evidence="10" id="KW-1185">Reference proteome</keyword>
<dbReference type="PROSITE" id="PS00107">
    <property type="entry name" value="PROTEIN_KINASE_ATP"/>
    <property type="match status" value="1"/>
</dbReference>
<dbReference type="RefSeq" id="WP_378546203.1">
    <property type="nucleotide sequence ID" value="NZ_JBHSBA010000003.1"/>
</dbReference>
<dbReference type="InterPro" id="IPR000719">
    <property type="entry name" value="Prot_kinase_dom"/>
</dbReference>
<evidence type="ECO:0000256" key="5">
    <source>
        <dbReference type="PROSITE-ProRule" id="PRU10141"/>
    </source>
</evidence>
<feature type="transmembrane region" description="Helical" evidence="7">
    <location>
        <begin position="563"/>
        <end position="581"/>
    </location>
</feature>
<dbReference type="CDD" id="cd14014">
    <property type="entry name" value="STKc_PknB_like"/>
    <property type="match status" value="1"/>
</dbReference>
<evidence type="ECO:0000256" key="2">
    <source>
        <dbReference type="ARBA" id="ARBA00022741"/>
    </source>
</evidence>
<feature type="region of interest" description="Disordered" evidence="6">
    <location>
        <begin position="1"/>
        <end position="24"/>
    </location>
</feature>
<dbReference type="InterPro" id="IPR011009">
    <property type="entry name" value="Kinase-like_dom_sf"/>
</dbReference>
<feature type="transmembrane region" description="Helical" evidence="7">
    <location>
        <begin position="593"/>
        <end position="614"/>
    </location>
</feature>
<dbReference type="PANTHER" id="PTHR43289">
    <property type="entry name" value="MITOGEN-ACTIVATED PROTEIN KINASE KINASE KINASE 20-RELATED"/>
    <property type="match status" value="1"/>
</dbReference>
<feature type="transmembrane region" description="Helical" evidence="7">
    <location>
        <begin position="474"/>
        <end position="496"/>
    </location>
</feature>
<sequence>MSPTSTEATRPALDRTATAHPTDRRDLDRIEVGCRIGDFELLTELGAGAFARVFLARQRSMQRLVAVKISADSGSEPQTLAQLDHDFIVRVFDQQVIELPVDGSPPLRLLYMQFLPGGTLLGVLRWVRATPPAERSGLLLLDAVDAAMEEKGEIRPTDSTVRAELAALSWPETVAWLGSRLAAALAHAADHGVLHRDVKPANVLLTAEGVPKLADFNISFSRSIDTSPVSYFGGSLSYMSPEQLEACHPGHARTAADLDTRADIYSLGVLLWELLTGSKPFDDTTVPIDDLRPEIALDAALERRYDGIAAPALDQVPDDCPAALRRVLLTCLEPDRADRWPDGGTLTAQFDLCLDPHARGLTDPPQASWRLRLRPYLFPLLLLAITIPNAIAAYYNRQLNVALVHSRLAPGTQAAQATASVVTNVVFFSVGGIVLIYLGRRLLTVPARLRRGERCDPGTLDRARQDCLRFAGRAVAVVSGLWIAAAGVYATTIGLVDQELPARTALHLLLVAVICAAIAMAYPFFLITLYLVRCVYPLFLHHGQDFRGDGRALTTLSGRSQRYLVVTASIPLVVTVGATFLPIADLLTTTTPLRAICVGGVIGFIGSYALFRVIESDIRALLRVVGAHLTPPCG</sequence>
<proteinExistence type="predicted"/>
<dbReference type="InterPro" id="IPR008271">
    <property type="entry name" value="Ser/Thr_kinase_AS"/>
</dbReference>
<protein>
    <submittedName>
        <fullName evidence="9">Serine/threonine-protein kinase</fullName>
        <ecNumber evidence="9">2.7.11.1</ecNumber>
    </submittedName>
</protein>
<keyword evidence="7" id="KW-1133">Transmembrane helix</keyword>
<dbReference type="PROSITE" id="PS00108">
    <property type="entry name" value="PROTEIN_KINASE_ST"/>
    <property type="match status" value="1"/>
</dbReference>
<dbReference type="SUPFAM" id="SSF56112">
    <property type="entry name" value="Protein kinase-like (PK-like)"/>
    <property type="match status" value="1"/>
</dbReference>
<dbReference type="EC" id="2.7.11.1" evidence="9"/>
<evidence type="ECO:0000259" key="8">
    <source>
        <dbReference type="PROSITE" id="PS50011"/>
    </source>
</evidence>
<feature type="domain" description="Protein kinase" evidence="8">
    <location>
        <begin position="39"/>
        <end position="351"/>
    </location>
</feature>
<comment type="caution">
    <text evidence="9">The sequence shown here is derived from an EMBL/GenBank/DDBJ whole genome shotgun (WGS) entry which is preliminary data.</text>
</comment>
<keyword evidence="3 9" id="KW-0418">Kinase</keyword>
<keyword evidence="2 5" id="KW-0547">Nucleotide-binding</keyword>
<reference evidence="10" key="1">
    <citation type="journal article" date="2019" name="Int. J. Syst. Evol. Microbiol.">
        <title>The Global Catalogue of Microorganisms (GCM) 10K type strain sequencing project: providing services to taxonomists for standard genome sequencing and annotation.</title>
        <authorList>
            <consortium name="The Broad Institute Genomics Platform"/>
            <consortium name="The Broad Institute Genome Sequencing Center for Infectious Disease"/>
            <person name="Wu L."/>
            <person name="Ma J."/>
        </authorList>
    </citation>
    <scope>NUCLEOTIDE SEQUENCE [LARGE SCALE GENOMIC DNA]</scope>
    <source>
        <strain evidence="10">CGMCC 4.7204</strain>
    </source>
</reference>
<feature type="transmembrane region" description="Helical" evidence="7">
    <location>
        <begin position="415"/>
        <end position="438"/>
    </location>
</feature>
<feature type="binding site" evidence="5">
    <location>
        <position position="68"/>
    </location>
    <ligand>
        <name>ATP</name>
        <dbReference type="ChEBI" id="CHEBI:30616"/>
    </ligand>
</feature>
<dbReference type="Pfam" id="PF00069">
    <property type="entry name" value="Pkinase"/>
    <property type="match status" value="1"/>
</dbReference>
<evidence type="ECO:0000313" key="10">
    <source>
        <dbReference type="Proteomes" id="UP001595767"/>
    </source>
</evidence>
<dbReference type="EMBL" id="JBHSBA010000003">
    <property type="protein sequence ID" value="MFC4124323.1"/>
    <property type="molecule type" value="Genomic_DNA"/>
</dbReference>
<keyword evidence="1 9" id="KW-0808">Transferase</keyword>
<organism evidence="9 10">
    <name type="scientific">Nocardia rhizosphaerae</name>
    <dbReference type="NCBI Taxonomy" id="1691571"/>
    <lineage>
        <taxon>Bacteria</taxon>
        <taxon>Bacillati</taxon>
        <taxon>Actinomycetota</taxon>
        <taxon>Actinomycetes</taxon>
        <taxon>Mycobacteriales</taxon>
        <taxon>Nocardiaceae</taxon>
        <taxon>Nocardia</taxon>
    </lineage>
</organism>
<gene>
    <name evidence="9" type="ORF">ACFOW8_05220</name>
</gene>
<evidence type="ECO:0000256" key="6">
    <source>
        <dbReference type="SAM" id="MobiDB-lite"/>
    </source>
</evidence>
<evidence type="ECO:0000256" key="7">
    <source>
        <dbReference type="SAM" id="Phobius"/>
    </source>
</evidence>
<dbReference type="SMART" id="SM00220">
    <property type="entry name" value="S_TKc"/>
    <property type="match status" value="1"/>
</dbReference>
<keyword evidence="4 5" id="KW-0067">ATP-binding</keyword>
<keyword evidence="7" id="KW-0812">Transmembrane</keyword>
<evidence type="ECO:0000256" key="1">
    <source>
        <dbReference type="ARBA" id="ARBA00022679"/>
    </source>
</evidence>
<dbReference type="Gene3D" id="1.10.510.10">
    <property type="entry name" value="Transferase(Phosphotransferase) domain 1"/>
    <property type="match status" value="2"/>
</dbReference>
<keyword evidence="7" id="KW-0472">Membrane</keyword>
<name>A0ABV8L2H3_9NOCA</name>
<accession>A0ABV8L2H3</accession>
<evidence type="ECO:0000256" key="3">
    <source>
        <dbReference type="ARBA" id="ARBA00022777"/>
    </source>
</evidence>
<feature type="transmembrane region" description="Helical" evidence="7">
    <location>
        <begin position="376"/>
        <end position="395"/>
    </location>
</feature>
<dbReference type="GO" id="GO:0004674">
    <property type="term" value="F:protein serine/threonine kinase activity"/>
    <property type="evidence" value="ECO:0007669"/>
    <property type="project" value="UniProtKB-EC"/>
</dbReference>